<dbReference type="PANTHER" id="PTHR31719">
    <property type="entry name" value="NAC TRANSCRIPTION FACTOR 56"/>
    <property type="match status" value="1"/>
</dbReference>
<evidence type="ECO:0000256" key="1">
    <source>
        <dbReference type="SAM" id="MobiDB-lite"/>
    </source>
</evidence>
<dbReference type="PANTHER" id="PTHR31719:SF179">
    <property type="entry name" value="OS08G0148400 PROTEIN"/>
    <property type="match status" value="1"/>
</dbReference>
<feature type="compositionally biased region" description="Pro residues" evidence="1">
    <location>
        <begin position="68"/>
        <end position="77"/>
    </location>
</feature>
<evidence type="ECO:0000313" key="4">
    <source>
        <dbReference type="Proteomes" id="UP000886885"/>
    </source>
</evidence>
<dbReference type="AlphaFoldDB" id="A0A8X8AWT5"/>
<name>A0A8X8AWT5_POPTO</name>
<evidence type="ECO:0000313" key="3">
    <source>
        <dbReference type="EMBL" id="KAG6789445.1"/>
    </source>
</evidence>
<proteinExistence type="predicted"/>
<comment type="caution">
    <text evidence="3">The sequence shown here is derived from an EMBL/GenBank/DDBJ whole genome shotgun (WGS) entry which is preliminary data.</text>
</comment>
<feature type="region of interest" description="Disordered" evidence="1">
    <location>
        <begin position="377"/>
        <end position="399"/>
    </location>
</feature>
<dbReference type="OrthoDB" id="834504at2759"/>
<keyword evidence="4" id="KW-1185">Reference proteome</keyword>
<sequence>MSPSGEENCSQSPTIQFLEEPKPHEQPSVSTPSTSNIPSNPPASPSQPLIASNPSPPQALMASNSSPPQVPQPPTMNPPFQALSTPTPRPPPPQRFANYQDNDSYFNSFPPGYRFRPYDYELVLHYLYKKVKGLPLPMNRIINVDLYQFDPEDLAAQYSHHGEKEWYFFTPRNRKYRNGNRPNRAAGGGYWKATGADKGITYEKRVIEAGKAIKYKKTLVGHRKALVYYTGKPPKGDKTNWIMHEFRLDDPPLHVRNNSDDMRLDDCVLCRIYKKREKKSNASTNVRNRQSNEEIPLLTIDDDDEDYTNDHDYDPNHLSAIEASFAGEIYGMVTNSLENPFPILNELSQQQTGTSRVPDANNYFFMLQDSQIPGLEETFGTPAPMDSINPDEDRSSEQRGLQDEFLNPTYSSSFNIPDPFLNLYSIMPTNLPLNPSPLVNICPMNTAPIRSLPPMNIAPSTGDLPPIDTDPLTAPFPPANPANSQPTSEIMNAAPNHPGEPPQHR</sequence>
<feature type="compositionally biased region" description="Polar residues" evidence="1">
    <location>
        <begin position="1"/>
        <end position="15"/>
    </location>
</feature>
<dbReference type="GO" id="GO:0003677">
    <property type="term" value="F:DNA binding"/>
    <property type="evidence" value="ECO:0007669"/>
    <property type="project" value="InterPro"/>
</dbReference>
<gene>
    <name evidence="3" type="ORF">POTOM_005543</name>
</gene>
<feature type="region of interest" description="Disordered" evidence="1">
    <location>
        <begin position="1"/>
        <end position="101"/>
    </location>
</feature>
<organism evidence="3 4">
    <name type="scientific">Populus tomentosa</name>
    <name type="common">Chinese white poplar</name>
    <dbReference type="NCBI Taxonomy" id="118781"/>
    <lineage>
        <taxon>Eukaryota</taxon>
        <taxon>Viridiplantae</taxon>
        <taxon>Streptophyta</taxon>
        <taxon>Embryophyta</taxon>
        <taxon>Tracheophyta</taxon>
        <taxon>Spermatophyta</taxon>
        <taxon>Magnoliopsida</taxon>
        <taxon>eudicotyledons</taxon>
        <taxon>Gunneridae</taxon>
        <taxon>Pentapetalae</taxon>
        <taxon>rosids</taxon>
        <taxon>fabids</taxon>
        <taxon>Malpighiales</taxon>
        <taxon>Salicaceae</taxon>
        <taxon>Saliceae</taxon>
        <taxon>Populus</taxon>
    </lineage>
</organism>
<reference evidence="3" key="1">
    <citation type="journal article" date="2020" name="bioRxiv">
        <title>Hybrid origin of Populus tomentosa Carr. identified through genome sequencing and phylogenomic analysis.</title>
        <authorList>
            <person name="An X."/>
            <person name="Gao K."/>
            <person name="Chen Z."/>
            <person name="Li J."/>
            <person name="Yang X."/>
            <person name="Yang X."/>
            <person name="Zhou J."/>
            <person name="Guo T."/>
            <person name="Zhao T."/>
            <person name="Huang S."/>
            <person name="Miao D."/>
            <person name="Khan W.U."/>
            <person name="Rao P."/>
            <person name="Ye M."/>
            <person name="Lei B."/>
            <person name="Liao W."/>
            <person name="Wang J."/>
            <person name="Ji L."/>
            <person name="Li Y."/>
            <person name="Guo B."/>
            <person name="Mustafa N.S."/>
            <person name="Li S."/>
            <person name="Yun Q."/>
            <person name="Keller S.R."/>
            <person name="Mao J."/>
            <person name="Zhang R."/>
            <person name="Strauss S.H."/>
        </authorList>
    </citation>
    <scope>NUCLEOTIDE SEQUENCE</scope>
    <source>
        <strain evidence="3">GM15</strain>
        <tissue evidence="3">Leaf</tissue>
    </source>
</reference>
<accession>A0A8X8AWT5</accession>
<feature type="region of interest" description="Disordered" evidence="1">
    <location>
        <begin position="456"/>
        <end position="505"/>
    </location>
</feature>
<feature type="compositionally biased region" description="Low complexity" evidence="1">
    <location>
        <begin position="27"/>
        <end position="38"/>
    </location>
</feature>
<dbReference type="EMBL" id="JAAWWB010000002">
    <property type="protein sequence ID" value="KAG6789445.1"/>
    <property type="molecule type" value="Genomic_DNA"/>
</dbReference>
<dbReference type="PROSITE" id="PS51005">
    <property type="entry name" value="NAC"/>
    <property type="match status" value="1"/>
</dbReference>
<dbReference type="Pfam" id="PF02365">
    <property type="entry name" value="NAM"/>
    <property type="match status" value="1"/>
</dbReference>
<dbReference type="InterPro" id="IPR003441">
    <property type="entry name" value="NAC-dom"/>
</dbReference>
<protein>
    <recommendedName>
        <fullName evidence="2">NAC domain-containing protein</fullName>
    </recommendedName>
</protein>
<dbReference type="Proteomes" id="UP000886885">
    <property type="component" value="Chromosome 1D"/>
</dbReference>
<evidence type="ECO:0000259" key="2">
    <source>
        <dbReference type="PROSITE" id="PS51005"/>
    </source>
</evidence>
<dbReference type="GO" id="GO:0006355">
    <property type="term" value="P:regulation of DNA-templated transcription"/>
    <property type="evidence" value="ECO:0007669"/>
    <property type="project" value="InterPro"/>
</dbReference>
<feature type="compositionally biased region" description="Polar residues" evidence="1">
    <location>
        <begin position="481"/>
        <end position="490"/>
    </location>
</feature>
<feature type="domain" description="NAC" evidence="2">
    <location>
        <begin position="109"/>
        <end position="275"/>
    </location>
</feature>